<dbReference type="EMBL" id="JAGFMF010011756">
    <property type="protein sequence ID" value="KAG8513911.1"/>
    <property type="molecule type" value="Genomic_DNA"/>
</dbReference>
<organism evidence="2 3">
    <name type="scientific">Galemys pyrenaicus</name>
    <name type="common">Iberian desman</name>
    <name type="synonym">Pyrenean desman</name>
    <dbReference type="NCBI Taxonomy" id="202257"/>
    <lineage>
        <taxon>Eukaryota</taxon>
        <taxon>Metazoa</taxon>
        <taxon>Chordata</taxon>
        <taxon>Craniata</taxon>
        <taxon>Vertebrata</taxon>
        <taxon>Euteleostomi</taxon>
        <taxon>Mammalia</taxon>
        <taxon>Eutheria</taxon>
        <taxon>Laurasiatheria</taxon>
        <taxon>Eulipotyphla</taxon>
        <taxon>Talpidae</taxon>
        <taxon>Galemys</taxon>
    </lineage>
</organism>
<dbReference type="AlphaFoldDB" id="A0A8J6A226"/>
<dbReference type="PANTHER" id="PTHR11544">
    <property type="entry name" value="COLD SHOCK DOMAIN CONTAINING PROTEINS"/>
    <property type="match status" value="1"/>
</dbReference>
<dbReference type="Gene3D" id="2.40.50.140">
    <property type="entry name" value="Nucleic acid-binding proteins"/>
    <property type="match status" value="1"/>
</dbReference>
<dbReference type="Proteomes" id="UP000700334">
    <property type="component" value="Unassembled WGS sequence"/>
</dbReference>
<evidence type="ECO:0000313" key="3">
    <source>
        <dbReference type="Proteomes" id="UP000700334"/>
    </source>
</evidence>
<sequence length="236" mass="26456">RALMSPSTAGLKLPSHPRRNHSHHSLPYRDTKLDAINSAFRSELPTGDNVIRAKLLETVKFNVRNRWGSRNRNDTKEDIFVTQITIKKNNPRKYLHSAGNGKTRKLDVVEEEKSARGRGGVPNTRIVRVKKRMRKGVLPKVLPNSTPLIQVTVSTHSMQILSGHDHSIPTLLCRDKDPAHQRHPRENSNEGKLGNQGDETHVRKHLNVGLAASSITNSEAQKSLSHKRAKKTNAVD</sequence>
<evidence type="ECO:0000256" key="1">
    <source>
        <dbReference type="SAM" id="MobiDB-lite"/>
    </source>
</evidence>
<dbReference type="OrthoDB" id="203339at2759"/>
<gene>
    <name evidence="2" type="ORF">J0S82_000565</name>
</gene>
<evidence type="ECO:0000313" key="2">
    <source>
        <dbReference type="EMBL" id="KAG8513911.1"/>
    </source>
</evidence>
<dbReference type="InterPro" id="IPR012340">
    <property type="entry name" value="NA-bd_OB-fold"/>
</dbReference>
<feature type="region of interest" description="Disordered" evidence="1">
    <location>
        <begin position="211"/>
        <end position="236"/>
    </location>
</feature>
<feature type="region of interest" description="Disordered" evidence="1">
    <location>
        <begin position="1"/>
        <end position="27"/>
    </location>
</feature>
<feature type="compositionally biased region" description="Polar residues" evidence="1">
    <location>
        <begin position="213"/>
        <end position="223"/>
    </location>
</feature>
<feature type="region of interest" description="Disordered" evidence="1">
    <location>
        <begin position="177"/>
        <end position="197"/>
    </location>
</feature>
<name>A0A8J6A226_GALPY</name>
<feature type="non-terminal residue" evidence="2">
    <location>
        <position position="1"/>
    </location>
</feature>
<feature type="compositionally biased region" description="Basic and acidic residues" evidence="1">
    <location>
        <begin position="177"/>
        <end position="189"/>
    </location>
</feature>
<feature type="compositionally biased region" description="Basic residues" evidence="1">
    <location>
        <begin position="15"/>
        <end position="26"/>
    </location>
</feature>
<feature type="compositionally biased region" description="Basic residues" evidence="1">
    <location>
        <begin position="224"/>
        <end position="236"/>
    </location>
</feature>
<feature type="non-terminal residue" evidence="2">
    <location>
        <position position="236"/>
    </location>
</feature>
<accession>A0A8J6A226</accession>
<dbReference type="InterPro" id="IPR050181">
    <property type="entry name" value="Cold_shock_domain"/>
</dbReference>
<protein>
    <submittedName>
        <fullName evidence="2">Nuclease-sensitive element-binding protein 1</fullName>
    </submittedName>
</protein>
<keyword evidence="3" id="KW-1185">Reference proteome</keyword>
<proteinExistence type="predicted"/>
<comment type="caution">
    <text evidence="2">The sequence shown here is derived from an EMBL/GenBank/DDBJ whole genome shotgun (WGS) entry which is preliminary data.</text>
</comment>
<reference evidence="2" key="1">
    <citation type="journal article" date="2021" name="Evol. Appl.">
        <title>The genome of the Pyrenean desman and the effects of bottlenecks and inbreeding on the genomic landscape of an endangered species.</title>
        <authorList>
            <person name="Escoda L."/>
            <person name="Castresana J."/>
        </authorList>
    </citation>
    <scope>NUCLEOTIDE SEQUENCE</scope>
    <source>
        <strain evidence="2">IBE-C5619</strain>
    </source>
</reference>